<dbReference type="GO" id="GO:0006233">
    <property type="term" value="P:dTDP biosynthetic process"/>
    <property type="evidence" value="ECO:0007669"/>
    <property type="project" value="TreeGrafter"/>
</dbReference>
<organism evidence="6 7">
    <name type="scientific">Clostridium grantii DSM 8605</name>
    <dbReference type="NCBI Taxonomy" id="1121316"/>
    <lineage>
        <taxon>Bacteria</taxon>
        <taxon>Bacillati</taxon>
        <taxon>Bacillota</taxon>
        <taxon>Clostridia</taxon>
        <taxon>Eubacteriales</taxon>
        <taxon>Clostridiaceae</taxon>
        <taxon>Clostridium</taxon>
    </lineage>
</organism>
<comment type="similarity">
    <text evidence="1">Belongs to the thymidylate kinase family.</text>
</comment>
<dbReference type="GO" id="GO:0006235">
    <property type="term" value="P:dTTP biosynthetic process"/>
    <property type="evidence" value="ECO:0007669"/>
    <property type="project" value="TreeGrafter"/>
</dbReference>
<dbReference type="OrthoDB" id="9774907at2"/>
<dbReference type="CDD" id="cd01672">
    <property type="entry name" value="TMPK"/>
    <property type="match status" value="1"/>
</dbReference>
<dbReference type="STRING" id="1121316.SAMN02745207_03870"/>
<keyword evidence="4" id="KW-0067">ATP-binding</keyword>
<evidence type="ECO:0000313" key="7">
    <source>
        <dbReference type="Proteomes" id="UP000184447"/>
    </source>
</evidence>
<evidence type="ECO:0000256" key="2">
    <source>
        <dbReference type="ARBA" id="ARBA00017144"/>
    </source>
</evidence>
<dbReference type="GO" id="GO:0005524">
    <property type="term" value="F:ATP binding"/>
    <property type="evidence" value="ECO:0007669"/>
    <property type="project" value="UniProtKB-KW"/>
</dbReference>
<dbReference type="FunFam" id="3.40.50.300:FF:002288">
    <property type="entry name" value="Probable thymidylate kinase"/>
    <property type="match status" value="1"/>
</dbReference>
<dbReference type="PANTHER" id="PTHR10344">
    <property type="entry name" value="THYMIDYLATE KINASE"/>
    <property type="match status" value="1"/>
</dbReference>
<evidence type="ECO:0000313" key="6">
    <source>
        <dbReference type="EMBL" id="SHI02262.1"/>
    </source>
</evidence>
<feature type="domain" description="Thymidylate kinase-like" evidence="5">
    <location>
        <begin position="8"/>
        <end position="190"/>
    </location>
</feature>
<dbReference type="AlphaFoldDB" id="A0A1M5XRH4"/>
<evidence type="ECO:0000259" key="5">
    <source>
        <dbReference type="Pfam" id="PF02223"/>
    </source>
</evidence>
<sequence>MKGKLIIIEATDGAGKKTQSDKLYNRLRKEGHNIKKIEFPNYNSKSSELVKMYLNGDFGDKPGDVNAYVASTFYAADRFASYKKEWKEFYENGGIILADRYTTANMVHQASKMDAKEEKDKFLKWLWDFEFIKFGLPVPDCVFFLNMPPEHANKLMKNRKNKINGQEEKDIHEKDKGYLIKSYETACYVANKYNWVKIDCISNNKINTIEKIHEQIYREIKNVIK</sequence>
<dbReference type="Gene3D" id="3.40.50.300">
    <property type="entry name" value="P-loop containing nucleotide triphosphate hydrolases"/>
    <property type="match status" value="1"/>
</dbReference>
<keyword evidence="6" id="KW-0808">Transferase</keyword>
<dbReference type="RefSeq" id="WP_073340697.1">
    <property type="nucleotide sequence ID" value="NZ_FQXM01000034.1"/>
</dbReference>
<gene>
    <name evidence="6" type="ORF">SAMN02745207_03870</name>
</gene>
<reference evidence="6 7" key="1">
    <citation type="submission" date="2016-11" db="EMBL/GenBank/DDBJ databases">
        <authorList>
            <person name="Jaros S."/>
            <person name="Januszkiewicz K."/>
            <person name="Wedrychowicz H."/>
        </authorList>
    </citation>
    <scope>NUCLEOTIDE SEQUENCE [LARGE SCALE GENOMIC DNA]</scope>
    <source>
        <strain evidence="6 7">DSM 8605</strain>
    </source>
</reference>
<protein>
    <recommendedName>
        <fullName evidence="2">Thymidylate kinase</fullName>
    </recommendedName>
</protein>
<proteinExistence type="inferred from homology"/>
<evidence type="ECO:0000256" key="4">
    <source>
        <dbReference type="ARBA" id="ARBA00022840"/>
    </source>
</evidence>
<dbReference type="SUPFAM" id="SSF52540">
    <property type="entry name" value="P-loop containing nucleoside triphosphate hydrolases"/>
    <property type="match status" value="1"/>
</dbReference>
<dbReference type="InterPro" id="IPR039430">
    <property type="entry name" value="Thymidylate_kin-like_dom"/>
</dbReference>
<dbReference type="Pfam" id="PF02223">
    <property type="entry name" value="Thymidylate_kin"/>
    <property type="match status" value="1"/>
</dbReference>
<dbReference type="GO" id="GO:0004798">
    <property type="term" value="F:dTMP kinase activity"/>
    <property type="evidence" value="ECO:0007669"/>
    <property type="project" value="TreeGrafter"/>
</dbReference>
<keyword evidence="6" id="KW-0418">Kinase</keyword>
<dbReference type="GO" id="GO:0006227">
    <property type="term" value="P:dUDP biosynthetic process"/>
    <property type="evidence" value="ECO:0007669"/>
    <property type="project" value="TreeGrafter"/>
</dbReference>
<keyword evidence="7" id="KW-1185">Reference proteome</keyword>
<dbReference type="Proteomes" id="UP000184447">
    <property type="component" value="Unassembled WGS sequence"/>
</dbReference>
<name>A0A1M5XRH4_9CLOT</name>
<accession>A0A1M5XRH4</accession>
<evidence type="ECO:0000256" key="3">
    <source>
        <dbReference type="ARBA" id="ARBA00022741"/>
    </source>
</evidence>
<dbReference type="PANTHER" id="PTHR10344:SF4">
    <property type="entry name" value="UMP-CMP KINASE 2, MITOCHONDRIAL"/>
    <property type="match status" value="1"/>
</dbReference>
<dbReference type="EMBL" id="FQXM01000034">
    <property type="protein sequence ID" value="SHI02262.1"/>
    <property type="molecule type" value="Genomic_DNA"/>
</dbReference>
<evidence type="ECO:0000256" key="1">
    <source>
        <dbReference type="ARBA" id="ARBA00009776"/>
    </source>
</evidence>
<dbReference type="GO" id="GO:0005829">
    <property type="term" value="C:cytosol"/>
    <property type="evidence" value="ECO:0007669"/>
    <property type="project" value="TreeGrafter"/>
</dbReference>
<dbReference type="InterPro" id="IPR027417">
    <property type="entry name" value="P-loop_NTPase"/>
</dbReference>
<keyword evidence="3" id="KW-0547">Nucleotide-binding</keyword>